<keyword evidence="6" id="KW-1185">Reference proteome</keyword>
<sequence length="126" mass="14839">MDIKQLNKSELQVMKYLWKIKTGFLKDIVEQFPEPAPAYTTISTLVGRMVDKNYIGFKKLGRDKQYYPILQKNEYFSGQVKDMVSNFFNNSASQFASFFTKNADLSMEEMEELQKLLQEKIQEKKK</sequence>
<dbReference type="Gene3D" id="1.10.4040.10">
    <property type="entry name" value="Penicillinase repressor domain"/>
    <property type="match status" value="1"/>
</dbReference>
<dbReference type="Pfam" id="PF03965">
    <property type="entry name" value="Penicillinase_R"/>
    <property type="match status" value="1"/>
</dbReference>
<protein>
    <submittedName>
        <fullName evidence="5">Transcriptional repressor, CopY family</fullName>
    </submittedName>
</protein>
<reference evidence="6" key="1">
    <citation type="journal article" date="2012" name="Stand. Genomic Sci.">
        <title>Genome sequence of the Antarctic rhodopsins-containing flavobacterium Gillisia limnaea type strain (R-8282(T)).</title>
        <authorList>
            <person name="Riedel T."/>
            <person name="Held B."/>
            <person name="Nolan M."/>
            <person name="Lucas S."/>
            <person name="Lapidus A."/>
            <person name="Tice H."/>
            <person name="Del Rio T.G."/>
            <person name="Cheng J.F."/>
            <person name="Han C."/>
            <person name="Tapia R."/>
            <person name="Goodwin L.A."/>
            <person name="Pitluck S."/>
            <person name="Liolios K."/>
            <person name="Mavromatis K."/>
            <person name="Pagani I."/>
            <person name="Ivanova N."/>
            <person name="Mikhailova N."/>
            <person name="Pati A."/>
            <person name="Chen A."/>
            <person name="Palaniappan K."/>
            <person name="Land M."/>
            <person name="Rohde M."/>
            <person name="Tindall B.J."/>
            <person name="Detter J.C."/>
            <person name="Goker M."/>
            <person name="Bristow J."/>
            <person name="Eisen J.A."/>
            <person name="Markowitz V."/>
            <person name="Hugenholtz P."/>
            <person name="Kyrpides N.C."/>
            <person name="Klenk H.P."/>
            <person name="Woyke T."/>
        </authorList>
    </citation>
    <scope>NUCLEOTIDE SEQUENCE [LARGE SCALE GENOMIC DNA]</scope>
    <source>
        <strain evidence="6">DSM 15749 / LMG 21470 / R-8282</strain>
    </source>
</reference>
<dbReference type="AlphaFoldDB" id="H2BYN2"/>
<keyword evidence="2" id="KW-0805">Transcription regulation</keyword>
<gene>
    <name evidence="5" type="ORF">Gilli_0439</name>
</gene>
<evidence type="ECO:0000313" key="5">
    <source>
        <dbReference type="EMBL" id="EHQ01153.1"/>
    </source>
</evidence>
<organism evidence="5 6">
    <name type="scientific">Gillisia limnaea (strain DSM 15749 / LMG 21470 / R-8282)</name>
    <dbReference type="NCBI Taxonomy" id="865937"/>
    <lineage>
        <taxon>Bacteria</taxon>
        <taxon>Pseudomonadati</taxon>
        <taxon>Bacteroidota</taxon>
        <taxon>Flavobacteriia</taxon>
        <taxon>Flavobacteriales</taxon>
        <taxon>Flavobacteriaceae</taxon>
        <taxon>Gillisia</taxon>
    </lineage>
</organism>
<evidence type="ECO:0000256" key="1">
    <source>
        <dbReference type="ARBA" id="ARBA00011046"/>
    </source>
</evidence>
<dbReference type="SUPFAM" id="SSF46785">
    <property type="entry name" value="Winged helix' DNA-binding domain"/>
    <property type="match status" value="1"/>
</dbReference>
<comment type="similarity">
    <text evidence="1">Belongs to the BlaI transcriptional regulatory family.</text>
</comment>
<dbReference type="Proteomes" id="UP000003844">
    <property type="component" value="Unassembled WGS sequence"/>
</dbReference>
<dbReference type="eggNOG" id="COG3682">
    <property type="taxonomic scope" value="Bacteria"/>
</dbReference>
<dbReference type="InterPro" id="IPR036390">
    <property type="entry name" value="WH_DNA-bd_sf"/>
</dbReference>
<dbReference type="STRING" id="865937.Gilli_0439"/>
<evidence type="ECO:0000256" key="2">
    <source>
        <dbReference type="ARBA" id="ARBA00023015"/>
    </source>
</evidence>
<keyword evidence="3" id="KW-0238">DNA-binding</keyword>
<proteinExistence type="inferred from homology"/>
<dbReference type="GO" id="GO:0003677">
    <property type="term" value="F:DNA binding"/>
    <property type="evidence" value="ECO:0007669"/>
    <property type="project" value="UniProtKB-KW"/>
</dbReference>
<dbReference type="RefSeq" id="WP_006987479.1">
    <property type="nucleotide sequence ID" value="NZ_JH594606.1"/>
</dbReference>
<dbReference type="Gene3D" id="1.10.10.10">
    <property type="entry name" value="Winged helix-like DNA-binding domain superfamily/Winged helix DNA-binding domain"/>
    <property type="match status" value="1"/>
</dbReference>
<accession>H2BYN2</accession>
<dbReference type="InterPro" id="IPR005650">
    <property type="entry name" value="BlaI_family"/>
</dbReference>
<dbReference type="InterPro" id="IPR036388">
    <property type="entry name" value="WH-like_DNA-bd_sf"/>
</dbReference>
<evidence type="ECO:0000256" key="3">
    <source>
        <dbReference type="ARBA" id="ARBA00023125"/>
    </source>
</evidence>
<dbReference type="HOGENOM" id="CLU_119090_4_0_10"/>
<evidence type="ECO:0000256" key="4">
    <source>
        <dbReference type="ARBA" id="ARBA00023163"/>
    </source>
</evidence>
<dbReference type="EMBL" id="JH594606">
    <property type="protein sequence ID" value="EHQ01153.1"/>
    <property type="molecule type" value="Genomic_DNA"/>
</dbReference>
<evidence type="ECO:0000313" key="6">
    <source>
        <dbReference type="Proteomes" id="UP000003844"/>
    </source>
</evidence>
<dbReference type="PIRSF" id="PIRSF019455">
    <property type="entry name" value="CopR_AtkY"/>
    <property type="match status" value="1"/>
</dbReference>
<dbReference type="GO" id="GO:0045892">
    <property type="term" value="P:negative regulation of DNA-templated transcription"/>
    <property type="evidence" value="ECO:0007669"/>
    <property type="project" value="InterPro"/>
</dbReference>
<keyword evidence="4" id="KW-0804">Transcription</keyword>
<name>H2BYN2_GILLR</name>